<evidence type="ECO:0000256" key="4">
    <source>
        <dbReference type="ARBA" id="ARBA00022801"/>
    </source>
</evidence>
<organism evidence="9 10">
    <name type="scientific">Fragariocoptes setiger</name>
    <dbReference type="NCBI Taxonomy" id="1670756"/>
    <lineage>
        <taxon>Eukaryota</taxon>
        <taxon>Metazoa</taxon>
        <taxon>Ecdysozoa</taxon>
        <taxon>Arthropoda</taxon>
        <taxon>Chelicerata</taxon>
        <taxon>Arachnida</taxon>
        <taxon>Acari</taxon>
        <taxon>Acariformes</taxon>
        <taxon>Trombidiformes</taxon>
        <taxon>Prostigmata</taxon>
        <taxon>Eupodina</taxon>
        <taxon>Eriophyoidea</taxon>
        <taxon>Phytoptidae</taxon>
        <taxon>Fragariocoptes</taxon>
    </lineage>
</organism>
<feature type="domain" description="Xrn1 N-terminal" evidence="7">
    <location>
        <begin position="1"/>
        <end position="227"/>
    </location>
</feature>
<dbReference type="EMBL" id="JAIFTH010000137">
    <property type="protein sequence ID" value="KAG9510478.1"/>
    <property type="molecule type" value="Genomic_DNA"/>
</dbReference>
<feature type="domain" description="Xrn1 helical" evidence="8">
    <location>
        <begin position="277"/>
        <end position="426"/>
    </location>
</feature>
<proteinExistence type="inferred from homology"/>
<keyword evidence="2" id="KW-0507">mRNA processing</keyword>
<feature type="compositionally biased region" description="Polar residues" evidence="6">
    <location>
        <begin position="487"/>
        <end position="499"/>
    </location>
</feature>
<dbReference type="InterPro" id="IPR017151">
    <property type="entry name" value="Xrn2/3/4"/>
</dbReference>
<feature type="domain" description="Xrn1 helical" evidence="8">
    <location>
        <begin position="561"/>
        <end position="829"/>
    </location>
</feature>
<evidence type="ECO:0000256" key="6">
    <source>
        <dbReference type="SAM" id="MobiDB-lite"/>
    </source>
</evidence>
<evidence type="ECO:0000256" key="5">
    <source>
        <dbReference type="ARBA" id="ARBA00022839"/>
    </source>
</evidence>
<evidence type="ECO:0000313" key="9">
    <source>
        <dbReference type="EMBL" id="KAG9510478.1"/>
    </source>
</evidence>
<dbReference type="PANTHER" id="PTHR12341">
    <property type="entry name" value="5'-&gt;3' EXORIBONUCLEASE"/>
    <property type="match status" value="1"/>
</dbReference>
<comment type="similarity">
    <text evidence="1">Belongs to the 5'-3' exonuclease family. XRN2/RAT1 subfamily.</text>
</comment>
<feature type="compositionally biased region" description="Polar residues" evidence="6">
    <location>
        <begin position="379"/>
        <end position="405"/>
    </location>
</feature>
<feature type="region of interest" description="Disordered" evidence="6">
    <location>
        <begin position="530"/>
        <end position="617"/>
    </location>
</feature>
<feature type="compositionally biased region" description="Low complexity" evidence="6">
    <location>
        <begin position="551"/>
        <end position="574"/>
    </location>
</feature>
<dbReference type="CDD" id="cd18673">
    <property type="entry name" value="PIN_XRN1-2-like"/>
    <property type="match status" value="1"/>
</dbReference>
<dbReference type="Gene3D" id="1.25.40.1050">
    <property type="match status" value="1"/>
</dbReference>
<feature type="region of interest" description="Disordered" evidence="6">
    <location>
        <begin position="850"/>
        <end position="871"/>
    </location>
</feature>
<protein>
    <submittedName>
        <fullName evidence="9">5'-3' exoribonuclease 1</fullName>
    </submittedName>
</protein>
<dbReference type="PANTHER" id="PTHR12341:SF7">
    <property type="entry name" value="5'-3' EXORIBONUCLEASE 1"/>
    <property type="match status" value="1"/>
</dbReference>
<feature type="compositionally biased region" description="Basic and acidic residues" evidence="6">
    <location>
        <begin position="534"/>
        <end position="543"/>
    </location>
</feature>
<keyword evidence="10" id="KW-1185">Reference proteome</keyword>
<dbReference type="Proteomes" id="UP000825002">
    <property type="component" value="Unassembled WGS sequence"/>
</dbReference>
<name>A0ABQ7SAQ3_9ACAR</name>
<feature type="compositionally biased region" description="Low complexity" evidence="6">
    <location>
        <begin position="907"/>
        <end position="938"/>
    </location>
</feature>
<accession>A0ABQ7SAQ3</accession>
<dbReference type="Pfam" id="PF17846">
    <property type="entry name" value="XRN_M"/>
    <property type="match status" value="2"/>
</dbReference>
<dbReference type="InterPro" id="IPR041412">
    <property type="entry name" value="Xrn1_helical"/>
</dbReference>
<keyword evidence="3" id="KW-0540">Nuclease</keyword>
<keyword evidence="5" id="KW-0269">Exonuclease</keyword>
<feature type="region of interest" description="Disordered" evidence="6">
    <location>
        <begin position="367"/>
        <end position="405"/>
    </location>
</feature>
<dbReference type="InterPro" id="IPR027073">
    <property type="entry name" value="5_3_exoribonuclease"/>
</dbReference>
<feature type="region of interest" description="Disordered" evidence="6">
    <location>
        <begin position="418"/>
        <end position="506"/>
    </location>
</feature>
<feature type="compositionally biased region" description="Low complexity" evidence="6">
    <location>
        <begin position="596"/>
        <end position="610"/>
    </location>
</feature>
<evidence type="ECO:0000256" key="2">
    <source>
        <dbReference type="ARBA" id="ARBA00022664"/>
    </source>
</evidence>
<feature type="non-terminal residue" evidence="9">
    <location>
        <position position="1"/>
    </location>
</feature>
<evidence type="ECO:0000313" key="10">
    <source>
        <dbReference type="Proteomes" id="UP000825002"/>
    </source>
</evidence>
<dbReference type="PIRSF" id="PIRSF037239">
    <property type="entry name" value="Exonuclease_Xrn2"/>
    <property type="match status" value="1"/>
</dbReference>
<feature type="compositionally biased region" description="Low complexity" evidence="6">
    <location>
        <begin position="418"/>
        <end position="451"/>
    </location>
</feature>
<evidence type="ECO:0000259" key="7">
    <source>
        <dbReference type="Pfam" id="PF03159"/>
    </source>
</evidence>
<gene>
    <name evidence="9" type="primary">Xrn1</name>
    <name evidence="9" type="ORF">GZH46_00982</name>
</gene>
<keyword evidence="4" id="KW-0378">Hydrolase</keyword>
<evidence type="ECO:0000256" key="1">
    <source>
        <dbReference type="ARBA" id="ARBA00006994"/>
    </source>
</evidence>
<feature type="region of interest" description="Disordered" evidence="6">
    <location>
        <begin position="907"/>
        <end position="947"/>
    </location>
</feature>
<dbReference type="Gene3D" id="3.40.50.12390">
    <property type="match status" value="2"/>
</dbReference>
<reference evidence="9 10" key="1">
    <citation type="submission" date="2020-10" db="EMBL/GenBank/DDBJ databases">
        <authorList>
            <person name="Klimov P.B."/>
            <person name="Dyachkov S.M."/>
            <person name="Chetverikov P.E."/>
        </authorList>
    </citation>
    <scope>NUCLEOTIDE SEQUENCE [LARGE SCALE GENOMIC DNA]</scope>
    <source>
        <strain evidence="9">BMOC 18-1129-001#AD2665</strain>
        <tissue evidence="9">Entire mites</tissue>
    </source>
</reference>
<dbReference type="InterPro" id="IPR004859">
    <property type="entry name" value="Xrn1_N"/>
</dbReference>
<comment type="caution">
    <text evidence="9">The sequence shown here is derived from an EMBL/GenBank/DDBJ whole genome shotgun (WGS) entry which is preliminary data.</text>
</comment>
<sequence>MGIPKFFRWMSERYPNLCQTAKDHQLPEVDNLYLDMNGIIHNCSHPCDGDVHFRISEQEMFDDIFNYVSTLFTIIKPRKYFFMAVDGVAPRAKMNQQRGRRFRSAKEASDREDAAVAKGAILPTEERFDSNCITPGTNFMVKLNAALQQFVETKLSTDPQWQHVKIILSGHETPGEGEHKIMDFIRYQRSQPSYDPNTRHCLYGLDTDLIMLALSSHEPHFTLLREEIKFNNRKDASKGKSQRIDPSRINFHVLYLSLLRDYIEQDFEPLKSILPYKFDLESIIDDWILICFLVGNDFIPHIPHFHIHKSALPRIFEAYRDVLPKLDGYLNEKGFLNLKRFRKFASELADLDIENFTMLSDPKQANHSFGKARVAGAPRSNNNKYRSSAKNDSSAQPKNQYTNHSLNHQSGVWLNINRFGRNSSSNNNNNINNNNGGKNNNSNNNHSGHLNHQQTRNMHLDSPQARHHNHTNNTNGFSGSPPGKTAVNGQNSNGKSSTPFKPGVHNFSEKQLNSSIKLCADGDFMDLSDGEYSSDEKFPSDNNHHHRHHSQQQQQQQQSPQQQLQQNQSQLQQTPRRKQKQQREISFRNTTIYSSNAKNNATNINNGNNNNRDKVDRSKMNGIVKEFKTLHIERGPTTKKTVYSKQVIAEFNEHKRDYYRTKFKIEPTAENIQTVVHEYIRALQWNLHYYYHGCVSWGWYYPYHYAPFISDVNDLAGVNLKFDMGEPFKPFDQLLAVLPPASSSLLPKIYRSLVMSPDSPLAQYFPSEVEYDLNGKQNDWEAVVLTPFIDEGALINSTKVYNFFLSPEERGKNVHGPHLMYECQFHNESNSKASIDGSNMTNGGFIKKHGKMRDETRSNGQQQQQQHGSEKRFVAKVVRTEIPVRGFNLPVEKIKFGLLLQKSITTNNNNNSNSCGKSNNSSYNNNSYNSISYNNNKSEPVRVYRKA</sequence>
<evidence type="ECO:0000256" key="3">
    <source>
        <dbReference type="ARBA" id="ARBA00022722"/>
    </source>
</evidence>
<dbReference type="Pfam" id="PF03159">
    <property type="entry name" value="XRN_N"/>
    <property type="match status" value="1"/>
</dbReference>
<evidence type="ECO:0000259" key="8">
    <source>
        <dbReference type="Pfam" id="PF17846"/>
    </source>
</evidence>